<evidence type="ECO:0000313" key="3">
    <source>
        <dbReference type="Proteomes" id="UP001345013"/>
    </source>
</evidence>
<dbReference type="PANTHER" id="PTHR36167">
    <property type="entry name" value="C2H2 FINGER DOMAIN TRANSCRIPTION FACTOR (EUROFUNG)-RELATED"/>
    <property type="match status" value="1"/>
</dbReference>
<protein>
    <recommendedName>
        <fullName evidence="1">Azaphilone pigments biosynthesis cluster protein L N-terminal domain-containing protein</fullName>
    </recommendedName>
</protein>
<dbReference type="InterPro" id="IPR031348">
    <property type="entry name" value="PigL_N"/>
</dbReference>
<name>A0ABR0KNM2_9EURO</name>
<evidence type="ECO:0000259" key="1">
    <source>
        <dbReference type="Pfam" id="PF17111"/>
    </source>
</evidence>
<sequence>MAEVAASIIGLVTFGVQISKKLYDASNCITSVRKEMNDVANSIKLYSGVLDCLAERLDSDHPVHSQKALSMAEELCYESRIFFRDIDSLLPFQDRSSKQGLYSWKERVKWCFRKKQVTELVARLEGLKNTVSVLATVLFAGINHREKTPANTRSAIRDASTAVVNYINTAQLQKRCNNDDTEDEQPIPQHGECHELMVFDSSRTALILQNSARPLSRLTEELESIENPAKRQ</sequence>
<dbReference type="Pfam" id="PF17111">
    <property type="entry name" value="PigL_N"/>
    <property type="match status" value="1"/>
</dbReference>
<feature type="domain" description="Azaphilone pigments biosynthesis cluster protein L N-terminal" evidence="1">
    <location>
        <begin position="4"/>
        <end position="160"/>
    </location>
</feature>
<dbReference type="PANTHER" id="PTHR36167:SF3">
    <property type="entry name" value="C2H2 FINGER DOMAIN TRANSCRIPTION FACTOR (EUROFUNG)-RELATED"/>
    <property type="match status" value="1"/>
</dbReference>
<comment type="caution">
    <text evidence="2">The sequence shown here is derived from an EMBL/GenBank/DDBJ whole genome shotgun (WGS) entry which is preliminary data.</text>
</comment>
<dbReference type="EMBL" id="JAVRRG010000008">
    <property type="protein sequence ID" value="KAK5100092.1"/>
    <property type="molecule type" value="Genomic_DNA"/>
</dbReference>
<accession>A0ABR0KNM2</accession>
<dbReference type="InterPro" id="IPR039327">
    <property type="entry name" value="CON7-like"/>
</dbReference>
<keyword evidence="3" id="KW-1185">Reference proteome</keyword>
<proteinExistence type="predicted"/>
<reference evidence="2 3" key="1">
    <citation type="submission" date="2023-08" db="EMBL/GenBank/DDBJ databases">
        <title>Black Yeasts Isolated from many extreme environments.</title>
        <authorList>
            <person name="Coleine C."/>
            <person name="Stajich J.E."/>
            <person name="Selbmann L."/>
        </authorList>
    </citation>
    <scope>NUCLEOTIDE SEQUENCE [LARGE SCALE GENOMIC DNA]</scope>
    <source>
        <strain evidence="2 3">CCFEE 5885</strain>
    </source>
</reference>
<gene>
    <name evidence="2" type="ORF">LTR24_001157</name>
</gene>
<organism evidence="2 3">
    <name type="scientific">Lithohypha guttulata</name>
    <dbReference type="NCBI Taxonomy" id="1690604"/>
    <lineage>
        <taxon>Eukaryota</taxon>
        <taxon>Fungi</taxon>
        <taxon>Dikarya</taxon>
        <taxon>Ascomycota</taxon>
        <taxon>Pezizomycotina</taxon>
        <taxon>Eurotiomycetes</taxon>
        <taxon>Chaetothyriomycetidae</taxon>
        <taxon>Chaetothyriales</taxon>
        <taxon>Trichomeriaceae</taxon>
        <taxon>Lithohypha</taxon>
    </lineage>
</organism>
<dbReference type="Proteomes" id="UP001345013">
    <property type="component" value="Unassembled WGS sequence"/>
</dbReference>
<evidence type="ECO:0000313" key="2">
    <source>
        <dbReference type="EMBL" id="KAK5100092.1"/>
    </source>
</evidence>